<evidence type="ECO:0000313" key="2">
    <source>
        <dbReference type="EMBL" id="SFW56620.1"/>
    </source>
</evidence>
<sequence>MVFNSLEFLLFFPIVFALYYIIPNKSWNIFLLLSSYYFNKYGVKVLDLNKAYKKLDLKKEDFLDLIHVNWLGANKVSIMFSEWMKDQYNIKTQ</sequence>
<keyword evidence="1" id="KW-0812">Transmembrane</keyword>
<accession>A0A1K1QA63</accession>
<evidence type="ECO:0000256" key="1">
    <source>
        <dbReference type="SAM" id="Phobius"/>
    </source>
</evidence>
<dbReference type="AlphaFoldDB" id="A0A1K1QA63"/>
<protein>
    <submittedName>
        <fullName evidence="2">Uncharacterized protein</fullName>
    </submittedName>
</protein>
<dbReference type="STRING" id="76595.SAMN05660313_02499"/>
<gene>
    <name evidence="2" type="ORF">SAMN05660313_02499</name>
</gene>
<keyword evidence="1" id="KW-1133">Transmembrane helix</keyword>
<dbReference type="OrthoDB" id="10007676at2"/>
<feature type="transmembrane region" description="Helical" evidence="1">
    <location>
        <begin position="6"/>
        <end position="22"/>
    </location>
</feature>
<reference evidence="3" key="1">
    <citation type="submission" date="2016-11" db="EMBL/GenBank/DDBJ databases">
        <authorList>
            <person name="Varghese N."/>
            <person name="Submissions S."/>
        </authorList>
    </citation>
    <scope>NUCLEOTIDE SEQUENCE [LARGE SCALE GENOMIC DNA]</scope>
    <source>
        <strain evidence="3">DSM 24786</strain>
    </source>
</reference>
<proteinExistence type="predicted"/>
<organism evidence="2 3">
    <name type="scientific">Cellulophaga fucicola</name>
    <dbReference type="NCBI Taxonomy" id="76595"/>
    <lineage>
        <taxon>Bacteria</taxon>
        <taxon>Pseudomonadati</taxon>
        <taxon>Bacteroidota</taxon>
        <taxon>Flavobacteriia</taxon>
        <taxon>Flavobacteriales</taxon>
        <taxon>Flavobacteriaceae</taxon>
        <taxon>Cellulophaga</taxon>
    </lineage>
</organism>
<keyword evidence="1" id="KW-0472">Membrane</keyword>
<dbReference type="RefSeq" id="WP_072304128.1">
    <property type="nucleotide sequence ID" value="NZ_FPIY01000003.1"/>
</dbReference>
<name>A0A1K1QA63_9FLAO</name>
<dbReference type="Proteomes" id="UP000183257">
    <property type="component" value="Unassembled WGS sequence"/>
</dbReference>
<keyword evidence="3" id="KW-1185">Reference proteome</keyword>
<dbReference type="EMBL" id="FPIY01000003">
    <property type="protein sequence ID" value="SFW56620.1"/>
    <property type="molecule type" value="Genomic_DNA"/>
</dbReference>
<evidence type="ECO:0000313" key="3">
    <source>
        <dbReference type="Proteomes" id="UP000183257"/>
    </source>
</evidence>